<dbReference type="GO" id="GO:0016740">
    <property type="term" value="F:transferase activity"/>
    <property type="evidence" value="ECO:0007669"/>
    <property type="project" value="UniProtKB-KW"/>
</dbReference>
<organism evidence="1 2">
    <name type="scientific">Senna tora</name>
    <dbReference type="NCBI Taxonomy" id="362788"/>
    <lineage>
        <taxon>Eukaryota</taxon>
        <taxon>Viridiplantae</taxon>
        <taxon>Streptophyta</taxon>
        <taxon>Embryophyta</taxon>
        <taxon>Tracheophyta</taxon>
        <taxon>Spermatophyta</taxon>
        <taxon>Magnoliopsida</taxon>
        <taxon>eudicotyledons</taxon>
        <taxon>Gunneridae</taxon>
        <taxon>Pentapetalae</taxon>
        <taxon>rosids</taxon>
        <taxon>fabids</taxon>
        <taxon>Fabales</taxon>
        <taxon>Fabaceae</taxon>
        <taxon>Caesalpinioideae</taxon>
        <taxon>Cassia clade</taxon>
        <taxon>Senna</taxon>
    </lineage>
</organism>
<proteinExistence type="predicted"/>
<dbReference type="SUPFAM" id="SSF53756">
    <property type="entry name" value="UDP-Glycosyltransferase/glycogen phosphorylase"/>
    <property type="match status" value="1"/>
</dbReference>
<comment type="caution">
    <text evidence="1">The sequence shown here is derived from an EMBL/GenBank/DDBJ whole genome shotgun (WGS) entry which is preliminary data.</text>
</comment>
<reference evidence="1" key="1">
    <citation type="submission" date="2020-09" db="EMBL/GenBank/DDBJ databases">
        <title>Genome-Enabled Discovery of Anthraquinone Biosynthesis in Senna tora.</title>
        <authorList>
            <person name="Kang S.-H."/>
            <person name="Pandey R.P."/>
            <person name="Lee C.-M."/>
            <person name="Sim J.-S."/>
            <person name="Jeong J.-T."/>
            <person name="Choi B.-S."/>
            <person name="Jung M."/>
            <person name="Ginzburg D."/>
            <person name="Zhao K."/>
            <person name="Won S.Y."/>
            <person name="Oh T.-J."/>
            <person name="Yu Y."/>
            <person name="Kim N.-H."/>
            <person name="Lee O.R."/>
            <person name="Lee T.-H."/>
            <person name="Bashyal P."/>
            <person name="Kim T.-S."/>
            <person name="Lee W.-H."/>
            <person name="Kawkins C."/>
            <person name="Kim C.-K."/>
            <person name="Kim J.S."/>
            <person name="Ahn B.O."/>
            <person name="Rhee S.Y."/>
            <person name="Sohng J.K."/>
        </authorList>
    </citation>
    <scope>NUCLEOTIDE SEQUENCE</scope>
    <source>
        <tissue evidence="1">Leaf</tissue>
    </source>
</reference>
<dbReference type="EMBL" id="JAAIUW010000003">
    <property type="protein sequence ID" value="KAF7839359.1"/>
    <property type="molecule type" value="Genomic_DNA"/>
</dbReference>
<evidence type="ECO:0000313" key="1">
    <source>
        <dbReference type="EMBL" id="KAF7839359.1"/>
    </source>
</evidence>
<sequence length="133" mass="14604">MTFQTIVKFGAEQGGGGWVCDSLRVELDAGGCGGRSADDSVAVVGRASHEQECHVLVEDMKMAIGLGQRDEDGFVCGDELEMKLRELMELEKGKEMRERSWKMRVMAMSATSESGSSTEALKKLVETWKATHE</sequence>
<keyword evidence="1" id="KW-0808">Transferase</keyword>
<name>A0A834X822_9FABA</name>
<dbReference type="PANTHER" id="PTHR48045:SF34">
    <property type="entry name" value="ISOFLAVONE 7-O-GLUCOSYLTRANSFERASE 1-LIKE"/>
    <property type="match status" value="1"/>
</dbReference>
<dbReference type="OrthoDB" id="5835829at2759"/>
<protein>
    <submittedName>
        <fullName evidence="1">UDP-glycosyltransferase 88F3-like</fullName>
    </submittedName>
</protein>
<dbReference type="PANTHER" id="PTHR48045">
    <property type="entry name" value="UDP-GLYCOSYLTRANSFERASE 72B1"/>
    <property type="match status" value="1"/>
</dbReference>
<keyword evidence="2" id="KW-1185">Reference proteome</keyword>
<dbReference type="AlphaFoldDB" id="A0A834X822"/>
<dbReference type="Gene3D" id="3.40.50.2000">
    <property type="entry name" value="Glycogen Phosphorylase B"/>
    <property type="match status" value="1"/>
</dbReference>
<gene>
    <name evidence="1" type="ORF">G2W53_007841</name>
</gene>
<evidence type="ECO:0000313" key="2">
    <source>
        <dbReference type="Proteomes" id="UP000634136"/>
    </source>
</evidence>
<dbReference type="Proteomes" id="UP000634136">
    <property type="component" value="Unassembled WGS sequence"/>
</dbReference>
<accession>A0A834X822</accession>